<name>A0A7Y7ZGI8_PSEPU</name>
<sequence>MVLLERVNLIQFFLYEARDVDIGRNTAFLGPNGTGKTALLDAIQVVMLAADGNRINFNAASDSKKKRSRSMRDYCLGSIVPGGSSYQRTSANTYVGLVFRNTITGVPFTAGVSLQAHIEDAKAEVNGYFILPGVELSAKQYLQTDGARETVMPWRAFQHVVADLCRLEANSTPYITPHNRDDFIRRLLIDHLAGPGDKPNSQAFRAAFSRSLKLNEDIVDLNETLRQHLIEPMPIRITEFRERLNEVRDMRDLIRRLRGRITQASEVADTYAQVLQARTSEANLTALKHVYATERSAEAVDAIQIKQEALEEALTRAQRELGRACAQAQLANAARDLALTALTSSPDFQQQAGHAGELLLLEKQFDEKQAQLRTQLHAMQRALSDASGLAEIASSRDLFDSGLEQLQSLEKRLESDDMPSSESLQRTLQAVSQAFEVLRRAMAETEGKAEKAANHLRDAEMASARAGQGLAKLSDNTTALLRILANAGIDATPICDLVSVADVAWQAAIESWLGRHVEALLIPEDRELEAIKVYRSAAADGVYRVKLALPSRIRDWHGYDTEPYAAQLVQGQNLLAVRYLQGALGRTILAESNEQLRVGVKALSKDGMVSSGAAVERQSLPKPSELRLGRKDVDAMRQQAEQALQIAQAQSRQHEEAVIRLRNGLQNLTPFANTETLQTSLESIFMAKVQANAHAAHLRERLARTQTAGLVELEARKQLADEAAHTANELVLRWTKDEASFVEQLKLLGEQLGVLTKQLEVESARERESRQHPLYNANEVDRHRKRSDERHGDDASAKVIALEQAIVTVNGVAGSKDREAWNLFANYLKDYNLQNTDICSNDWKGAYGFILEDQQRLVNLELVEQEEKAEEAYQAAVKVFRSDVAQALLAGFDRIEEQIAGLTSILENAPMFSNNERYEFKFKVVEEHRSLYEFLLRVRTHGTEDDLFGGPGEVPEEFRALVEGDSNSPLLNEASPLNDHRRFFSYDVEVYQMSESLGLLSRRFEQASGGEHRTPVYLIFGAALAACYGKSKDSLSGGGIMLLDEAFEKMDPQNIRATVQFLNALGLQLILAGPESDQAKLSSFLNIYYDMSRFGTRNVQMKKNVVHDAARELLQSDNYLLNPVLLQQEINRLKEEQNEPG</sequence>
<evidence type="ECO:0000256" key="2">
    <source>
        <dbReference type="SAM" id="MobiDB-lite"/>
    </source>
</evidence>
<evidence type="ECO:0000313" key="4">
    <source>
        <dbReference type="Proteomes" id="UP000542695"/>
    </source>
</evidence>
<dbReference type="PANTHER" id="PTHR32182">
    <property type="entry name" value="DNA REPLICATION AND REPAIR PROTEIN RECF"/>
    <property type="match status" value="1"/>
</dbReference>
<feature type="coiled-coil region" evidence="1">
    <location>
        <begin position="630"/>
        <end position="657"/>
    </location>
</feature>
<reference evidence="3 4" key="1">
    <citation type="submission" date="2020-04" db="EMBL/GenBank/DDBJ databases">
        <title>Molecular characterization of pseudomonads from Agaricus bisporus reveal novel blotch 2 pathogens in Western Europe.</title>
        <authorList>
            <person name="Taparia T."/>
            <person name="Krijger M."/>
            <person name="Haynes E."/>
            <person name="Elpinstone J.G."/>
            <person name="Noble R."/>
            <person name="Van Der Wolf J."/>
        </authorList>
    </citation>
    <scope>NUCLEOTIDE SEQUENCE [LARGE SCALE GENOMIC DNA]</scope>
    <source>
        <strain evidence="3 4">P7765</strain>
    </source>
</reference>
<dbReference type="Gene3D" id="3.40.50.300">
    <property type="entry name" value="P-loop containing nucleotide triphosphate hydrolases"/>
    <property type="match status" value="2"/>
</dbReference>
<dbReference type="RefSeq" id="WP_004577353.1">
    <property type="nucleotide sequence ID" value="NZ_CAKNBT010000026.1"/>
</dbReference>
<organism evidence="3 4">
    <name type="scientific">Pseudomonas putida</name>
    <name type="common">Arthrobacter siderocapsulatus</name>
    <dbReference type="NCBI Taxonomy" id="303"/>
    <lineage>
        <taxon>Bacteria</taxon>
        <taxon>Pseudomonadati</taxon>
        <taxon>Pseudomonadota</taxon>
        <taxon>Gammaproteobacteria</taxon>
        <taxon>Pseudomonadales</taxon>
        <taxon>Pseudomonadaceae</taxon>
        <taxon>Pseudomonas</taxon>
    </lineage>
</organism>
<proteinExistence type="predicted"/>
<keyword evidence="1" id="KW-0175">Coiled coil</keyword>
<gene>
    <name evidence="3" type="ORF">HX798_24355</name>
</gene>
<feature type="compositionally biased region" description="Basic and acidic residues" evidence="2">
    <location>
        <begin position="779"/>
        <end position="795"/>
    </location>
</feature>
<evidence type="ECO:0000256" key="1">
    <source>
        <dbReference type="SAM" id="Coils"/>
    </source>
</evidence>
<comment type="caution">
    <text evidence="3">The sequence shown here is derived from an EMBL/GenBank/DDBJ whole genome shotgun (WGS) entry which is preliminary data.</text>
</comment>
<dbReference type="GO" id="GO:0000731">
    <property type="term" value="P:DNA synthesis involved in DNA repair"/>
    <property type="evidence" value="ECO:0007669"/>
    <property type="project" value="TreeGrafter"/>
</dbReference>
<dbReference type="GO" id="GO:0006302">
    <property type="term" value="P:double-strand break repair"/>
    <property type="evidence" value="ECO:0007669"/>
    <property type="project" value="TreeGrafter"/>
</dbReference>
<evidence type="ECO:0008006" key="5">
    <source>
        <dbReference type="Google" id="ProtNLM"/>
    </source>
</evidence>
<dbReference type="InterPro" id="IPR027417">
    <property type="entry name" value="P-loop_NTPase"/>
</dbReference>
<feature type="region of interest" description="Disordered" evidence="2">
    <location>
        <begin position="762"/>
        <end position="795"/>
    </location>
</feature>
<dbReference type="Proteomes" id="UP000542695">
    <property type="component" value="Unassembled WGS sequence"/>
</dbReference>
<dbReference type="Pfam" id="PF13555">
    <property type="entry name" value="AAA_29"/>
    <property type="match status" value="1"/>
</dbReference>
<feature type="compositionally biased region" description="Basic and acidic residues" evidence="2">
    <location>
        <begin position="762"/>
        <end position="771"/>
    </location>
</feature>
<dbReference type="EMBL" id="JACARV010000090">
    <property type="protein sequence ID" value="NWC83394.1"/>
    <property type="molecule type" value="Genomic_DNA"/>
</dbReference>
<accession>A0A7Y7ZGI8</accession>
<evidence type="ECO:0000313" key="3">
    <source>
        <dbReference type="EMBL" id="NWC83394.1"/>
    </source>
</evidence>
<dbReference type="SUPFAM" id="SSF52540">
    <property type="entry name" value="P-loop containing nucleoside triphosphate hydrolases"/>
    <property type="match status" value="1"/>
</dbReference>
<dbReference type="PANTHER" id="PTHR32182:SF0">
    <property type="entry name" value="DNA REPLICATION AND REPAIR PROTEIN RECF"/>
    <property type="match status" value="1"/>
</dbReference>
<dbReference type="AlphaFoldDB" id="A0A7Y7ZGI8"/>
<protein>
    <recommendedName>
        <fullName evidence="5">Chromosome segregation protein SMC</fullName>
    </recommendedName>
</protein>
<dbReference type="Pfam" id="PF13558">
    <property type="entry name" value="SbcC_Walker_B"/>
    <property type="match status" value="1"/>
</dbReference>
<feature type="coiled-coil region" evidence="1">
    <location>
        <begin position="300"/>
        <end position="327"/>
    </location>
</feature>